<protein>
    <submittedName>
        <fullName evidence="1">Uncharacterized protein</fullName>
    </submittedName>
</protein>
<dbReference type="STRING" id="1161919.EPIR_3551"/>
<keyword evidence="2" id="KW-1185">Reference proteome</keyword>
<proteinExistence type="predicted"/>
<sequence length="30" mass="3113">MDGEDVFIIVAPAEMSSPFSCIVIGNIVSA</sequence>
<evidence type="ECO:0000313" key="1">
    <source>
        <dbReference type="EMBL" id="CCG88914.1"/>
    </source>
</evidence>
<dbReference type="EMBL" id="CAHS01000022">
    <property type="protein sequence ID" value="CCG88914.1"/>
    <property type="molecule type" value="Genomic_DNA"/>
</dbReference>
<accession>V5ZD43</accession>
<reference evidence="1 2" key="1">
    <citation type="journal article" date="2013" name="Syst. Appl. Microbiol.">
        <title>Phylogenetic position and virulence apparatus of the pear flower necrosis pathogen Erwinia piriflorinigrans CFBP 5888T as assessed by comparative genomics.</title>
        <authorList>
            <person name="Smits T.H."/>
            <person name="Rezzonico F."/>
            <person name="Lopez M.M."/>
            <person name="Blom J."/>
            <person name="Goesmann A."/>
            <person name="Frey J.E."/>
            <person name="Duffy B."/>
        </authorList>
    </citation>
    <scope>NUCLEOTIDE SEQUENCE [LARGE SCALE GENOMIC DNA]</scope>
    <source>
        <strain evidence="2">CFBP5888</strain>
    </source>
</reference>
<name>V5ZD43_9GAMM</name>
<organism evidence="1 2">
    <name type="scientific">Erwinia piriflorinigrans CFBP 5888</name>
    <dbReference type="NCBI Taxonomy" id="1161919"/>
    <lineage>
        <taxon>Bacteria</taxon>
        <taxon>Pseudomonadati</taxon>
        <taxon>Pseudomonadota</taxon>
        <taxon>Gammaproteobacteria</taxon>
        <taxon>Enterobacterales</taxon>
        <taxon>Erwiniaceae</taxon>
        <taxon>Erwinia</taxon>
    </lineage>
</organism>
<evidence type="ECO:0000313" key="2">
    <source>
        <dbReference type="Proteomes" id="UP000018217"/>
    </source>
</evidence>
<dbReference type="Proteomes" id="UP000018217">
    <property type="component" value="Unassembled WGS sequence"/>
</dbReference>
<dbReference type="AlphaFoldDB" id="V5ZD43"/>
<gene>
    <name evidence="1" type="ORF">EPIR_3551</name>
</gene>
<comment type="caution">
    <text evidence="1">The sequence shown here is derived from an EMBL/GenBank/DDBJ whole genome shotgun (WGS) entry which is preliminary data.</text>
</comment>